<dbReference type="EMBL" id="CAEZUP010000003">
    <property type="protein sequence ID" value="CAB4597247.1"/>
    <property type="molecule type" value="Genomic_DNA"/>
</dbReference>
<evidence type="ECO:0000256" key="1">
    <source>
        <dbReference type="ARBA" id="ARBA00006484"/>
    </source>
</evidence>
<evidence type="ECO:0000256" key="2">
    <source>
        <dbReference type="ARBA" id="ARBA00023002"/>
    </source>
</evidence>
<dbReference type="PRINTS" id="PR00081">
    <property type="entry name" value="GDHRDH"/>
</dbReference>
<sequence length="260" mass="26386">MDVNTNPSQRLAGRVAIVTGAGQGVGEGIARKLAAEGASVVIAARRAATGEPVAQAIRDFGGVAECIVTDVTTRASIEECVALTVAHHGGLDVMVHNAFAGGVASRLEETPPDAWFQMSYTSAWAGFWCAQAAFPHLDASDAGRLILVTSPSGVEGSANIPLYSPAKAAQRAMAKSLAREWGPHGITVNCIAPVAETPALAGAFAQVPTLRGAIEARTPLGRIGDPVSDIGGVVAFLAGPDAGYVSGQTIVCDGGSFLGL</sequence>
<protein>
    <submittedName>
        <fullName evidence="3">Unannotated protein</fullName>
    </submittedName>
</protein>
<dbReference type="AlphaFoldDB" id="A0A6J6G7U7"/>
<evidence type="ECO:0000313" key="3">
    <source>
        <dbReference type="EMBL" id="CAB4597247.1"/>
    </source>
</evidence>
<reference evidence="3" key="1">
    <citation type="submission" date="2020-05" db="EMBL/GenBank/DDBJ databases">
        <authorList>
            <person name="Chiriac C."/>
            <person name="Salcher M."/>
            <person name="Ghai R."/>
            <person name="Kavagutti S V."/>
        </authorList>
    </citation>
    <scope>NUCLEOTIDE SEQUENCE</scope>
</reference>
<name>A0A6J6G7U7_9ZZZZ</name>
<dbReference type="Gene3D" id="3.40.50.720">
    <property type="entry name" value="NAD(P)-binding Rossmann-like Domain"/>
    <property type="match status" value="1"/>
</dbReference>
<dbReference type="PANTHER" id="PTHR43639:SF1">
    <property type="entry name" value="SHORT-CHAIN DEHYDROGENASE_REDUCTASE FAMILY PROTEIN"/>
    <property type="match status" value="1"/>
</dbReference>
<dbReference type="PANTHER" id="PTHR43639">
    <property type="entry name" value="OXIDOREDUCTASE, SHORT-CHAIN DEHYDROGENASE/REDUCTASE FAMILY (AFU_ORTHOLOGUE AFUA_5G02870)"/>
    <property type="match status" value="1"/>
</dbReference>
<proteinExistence type="inferred from homology"/>
<dbReference type="Pfam" id="PF13561">
    <property type="entry name" value="adh_short_C2"/>
    <property type="match status" value="1"/>
</dbReference>
<accession>A0A6J6G7U7</accession>
<organism evidence="3">
    <name type="scientific">freshwater metagenome</name>
    <dbReference type="NCBI Taxonomy" id="449393"/>
    <lineage>
        <taxon>unclassified sequences</taxon>
        <taxon>metagenomes</taxon>
        <taxon>ecological metagenomes</taxon>
    </lineage>
</organism>
<keyword evidence="2" id="KW-0560">Oxidoreductase</keyword>
<dbReference type="InterPro" id="IPR002347">
    <property type="entry name" value="SDR_fam"/>
</dbReference>
<gene>
    <name evidence="3" type="ORF">UFOPK1835_00138</name>
</gene>
<dbReference type="SUPFAM" id="SSF51735">
    <property type="entry name" value="NAD(P)-binding Rossmann-fold domains"/>
    <property type="match status" value="1"/>
</dbReference>
<dbReference type="GO" id="GO:0016491">
    <property type="term" value="F:oxidoreductase activity"/>
    <property type="evidence" value="ECO:0007669"/>
    <property type="project" value="UniProtKB-KW"/>
</dbReference>
<comment type="similarity">
    <text evidence="1">Belongs to the short-chain dehydrogenases/reductases (SDR) family.</text>
</comment>
<dbReference type="CDD" id="cd05233">
    <property type="entry name" value="SDR_c"/>
    <property type="match status" value="1"/>
</dbReference>
<dbReference type="InterPro" id="IPR036291">
    <property type="entry name" value="NAD(P)-bd_dom_sf"/>
</dbReference>
<dbReference type="FunFam" id="3.40.50.720:FF:000084">
    <property type="entry name" value="Short-chain dehydrogenase reductase"/>
    <property type="match status" value="1"/>
</dbReference>